<evidence type="ECO:0000313" key="2">
    <source>
        <dbReference type="Proteomes" id="UP000008068"/>
    </source>
</evidence>
<keyword evidence="2" id="KW-1185">Reference proteome</keyword>
<name>G0MIC5_CAEBE</name>
<protein>
    <submittedName>
        <fullName evidence="1">Uncharacterized protein</fullName>
    </submittedName>
</protein>
<organism evidence="2">
    <name type="scientific">Caenorhabditis brenneri</name>
    <name type="common">Nematode worm</name>
    <dbReference type="NCBI Taxonomy" id="135651"/>
    <lineage>
        <taxon>Eukaryota</taxon>
        <taxon>Metazoa</taxon>
        <taxon>Ecdysozoa</taxon>
        <taxon>Nematoda</taxon>
        <taxon>Chromadorea</taxon>
        <taxon>Rhabditida</taxon>
        <taxon>Rhabditina</taxon>
        <taxon>Rhabditomorpha</taxon>
        <taxon>Rhabditoidea</taxon>
        <taxon>Rhabditidae</taxon>
        <taxon>Peloderinae</taxon>
        <taxon>Caenorhabditis</taxon>
    </lineage>
</organism>
<accession>G0MIC5</accession>
<evidence type="ECO:0000313" key="1">
    <source>
        <dbReference type="EMBL" id="EGT59366.1"/>
    </source>
</evidence>
<reference evidence="2" key="1">
    <citation type="submission" date="2011-07" db="EMBL/GenBank/DDBJ databases">
        <authorList>
            <consortium name="Caenorhabditis brenneri Sequencing and Analysis Consortium"/>
            <person name="Wilson R.K."/>
        </authorList>
    </citation>
    <scope>NUCLEOTIDE SEQUENCE [LARGE SCALE GENOMIC DNA]</scope>
    <source>
        <strain evidence="2">PB2801</strain>
    </source>
</reference>
<proteinExistence type="predicted"/>
<gene>
    <name evidence="1" type="ORF">CAEBREN_20980</name>
</gene>
<dbReference type="EMBL" id="GL379795">
    <property type="protein sequence ID" value="EGT59366.1"/>
    <property type="molecule type" value="Genomic_DNA"/>
</dbReference>
<dbReference type="Proteomes" id="UP000008068">
    <property type="component" value="Unassembled WGS sequence"/>
</dbReference>
<dbReference type="InParanoid" id="G0MIC5"/>
<dbReference type="AlphaFoldDB" id="G0MIC5"/>
<dbReference type="HOGENOM" id="CLU_3377553_0_0_1"/>
<sequence>MIARLVGGATYHLKRLTLLSCSTKIMIFKDICLL</sequence>